<dbReference type="Proteomes" id="UP000005850">
    <property type="component" value="Chromosome"/>
</dbReference>
<dbReference type="KEGG" id="blr:BRLA_c002570"/>
<dbReference type="HOGENOM" id="CLU_2895200_0_0_9"/>
<name>A0A075QW37_BRELA</name>
<feature type="transmembrane region" description="Helical" evidence="1">
    <location>
        <begin position="12"/>
        <end position="29"/>
    </location>
</feature>
<sequence length="62" mass="7358">MIIFIVEYMLKIFLISFGVYFLLNILQILRQRNFIKQKGNDELVKVLKELSNALEKKNSPLE</sequence>
<evidence type="ECO:0000256" key="1">
    <source>
        <dbReference type="SAM" id="Phobius"/>
    </source>
</evidence>
<proteinExistence type="predicted"/>
<gene>
    <name evidence="2" type="ORF">BRLA_c002570</name>
</gene>
<evidence type="ECO:0000313" key="2">
    <source>
        <dbReference type="EMBL" id="AIG24652.1"/>
    </source>
</evidence>
<evidence type="ECO:0000313" key="3">
    <source>
        <dbReference type="Proteomes" id="UP000005850"/>
    </source>
</evidence>
<organism evidence="2 3">
    <name type="scientific">Brevibacillus laterosporus LMG 15441</name>
    <dbReference type="NCBI Taxonomy" id="1042163"/>
    <lineage>
        <taxon>Bacteria</taxon>
        <taxon>Bacillati</taxon>
        <taxon>Bacillota</taxon>
        <taxon>Bacilli</taxon>
        <taxon>Bacillales</taxon>
        <taxon>Paenibacillaceae</taxon>
        <taxon>Brevibacillus</taxon>
    </lineage>
</organism>
<dbReference type="EMBL" id="CP007806">
    <property type="protein sequence ID" value="AIG24652.1"/>
    <property type="molecule type" value="Genomic_DNA"/>
</dbReference>
<keyword evidence="1" id="KW-0812">Transmembrane</keyword>
<keyword evidence="1" id="KW-1133">Transmembrane helix</keyword>
<keyword evidence="1" id="KW-0472">Membrane</keyword>
<reference evidence="2 3" key="1">
    <citation type="journal article" date="2011" name="J. Bacteriol.">
        <title>Genome sequence of Brevibacillus laterosporus LMG 15441, a pathogen of invertebrates.</title>
        <authorList>
            <person name="Djukic M."/>
            <person name="Poehlein A."/>
            <person name="Thurmer A."/>
            <person name="Daniel R."/>
        </authorList>
    </citation>
    <scope>NUCLEOTIDE SEQUENCE [LARGE SCALE GENOMIC DNA]</scope>
    <source>
        <strain evidence="2 3">LMG 15441</strain>
    </source>
</reference>
<accession>A0A075QW37</accession>
<keyword evidence="3" id="KW-1185">Reference proteome</keyword>
<protein>
    <submittedName>
        <fullName evidence="2">Uncharacterized protein</fullName>
    </submittedName>
</protein>
<dbReference type="AlphaFoldDB" id="A0A075QW37"/>